<feature type="compositionally biased region" description="Low complexity" evidence="6">
    <location>
        <begin position="1613"/>
        <end position="1627"/>
    </location>
</feature>
<evidence type="ECO:0000256" key="2">
    <source>
        <dbReference type="ARBA" id="ARBA00022771"/>
    </source>
</evidence>
<comment type="caution">
    <text evidence="12">The sequence shown here is derived from an EMBL/GenBank/DDBJ whole genome shotgun (WGS) entry which is preliminary data.</text>
</comment>
<reference evidence="12 13" key="1">
    <citation type="journal article" date="2023" name="Hortic Res">
        <title>Pangenome of water caltrop reveals structural variations and asymmetric subgenome divergence after allopolyploidization.</title>
        <authorList>
            <person name="Zhang X."/>
            <person name="Chen Y."/>
            <person name="Wang L."/>
            <person name="Yuan Y."/>
            <person name="Fang M."/>
            <person name="Shi L."/>
            <person name="Lu R."/>
            <person name="Comes H.P."/>
            <person name="Ma Y."/>
            <person name="Chen Y."/>
            <person name="Huang G."/>
            <person name="Zhou Y."/>
            <person name="Zheng Z."/>
            <person name="Qiu Y."/>
        </authorList>
    </citation>
    <scope>NUCLEOTIDE SEQUENCE [LARGE SCALE GENOMIC DNA]</scope>
    <source>
        <strain evidence="12">F231</strain>
    </source>
</reference>
<dbReference type="InterPro" id="IPR003121">
    <property type="entry name" value="SWIB_MDM2_domain"/>
</dbReference>
<feature type="compositionally biased region" description="Low complexity" evidence="6">
    <location>
        <begin position="1550"/>
        <end position="1568"/>
    </location>
</feature>
<dbReference type="Proteomes" id="UP001346149">
    <property type="component" value="Unassembled WGS sequence"/>
</dbReference>
<evidence type="ECO:0000259" key="9">
    <source>
        <dbReference type="PROSITE" id="PS50829"/>
    </source>
</evidence>
<dbReference type="Pfam" id="PF25980">
    <property type="entry name" value="NERD_plant"/>
    <property type="match status" value="1"/>
</dbReference>
<evidence type="ECO:0000313" key="12">
    <source>
        <dbReference type="EMBL" id="KAK4795312.1"/>
    </source>
</evidence>
<evidence type="ECO:0000256" key="3">
    <source>
        <dbReference type="ARBA" id="ARBA00022833"/>
    </source>
</evidence>
<dbReference type="EMBL" id="JAXQNO010000007">
    <property type="protein sequence ID" value="KAK4795312.1"/>
    <property type="molecule type" value="Genomic_DNA"/>
</dbReference>
<name>A0AAN7LZJ1_TRANT</name>
<proteinExistence type="predicted"/>
<dbReference type="Pfam" id="PF03126">
    <property type="entry name" value="Plus-3"/>
    <property type="match status" value="1"/>
</dbReference>
<feature type="region of interest" description="Disordered" evidence="6">
    <location>
        <begin position="1336"/>
        <end position="1355"/>
    </location>
</feature>
<dbReference type="SUPFAM" id="SSF57903">
    <property type="entry name" value="FYVE/PHD zinc finger"/>
    <property type="match status" value="1"/>
</dbReference>
<evidence type="ECO:0000259" key="10">
    <source>
        <dbReference type="PROSITE" id="PS51360"/>
    </source>
</evidence>
<evidence type="ECO:0000256" key="1">
    <source>
        <dbReference type="ARBA" id="ARBA00022723"/>
    </source>
</evidence>
<gene>
    <name evidence="12" type="ORF">SAY86_013306</name>
</gene>
<dbReference type="Gene3D" id="3.30.1490.40">
    <property type="match status" value="1"/>
</dbReference>
<dbReference type="InterPro" id="IPR036128">
    <property type="entry name" value="Plus3-like_sf"/>
</dbReference>
<dbReference type="GO" id="GO:0008270">
    <property type="term" value="F:zinc ion binding"/>
    <property type="evidence" value="ECO:0007669"/>
    <property type="project" value="UniProtKB-KW"/>
</dbReference>
<feature type="compositionally biased region" description="Basic and acidic residues" evidence="6">
    <location>
        <begin position="81"/>
        <end position="94"/>
    </location>
</feature>
<dbReference type="SMART" id="SM00719">
    <property type="entry name" value="Plus3"/>
    <property type="match status" value="1"/>
</dbReference>
<dbReference type="Gene3D" id="1.10.245.10">
    <property type="entry name" value="SWIB/MDM2 domain"/>
    <property type="match status" value="1"/>
</dbReference>
<feature type="domain" description="C3H1-type" evidence="8">
    <location>
        <begin position="1700"/>
        <end position="1721"/>
    </location>
</feature>
<dbReference type="CDD" id="cd10567">
    <property type="entry name" value="SWIB-MDM2_like"/>
    <property type="match status" value="1"/>
</dbReference>
<keyword evidence="2 5" id="KW-0863">Zinc-finger</keyword>
<keyword evidence="3 5" id="KW-0862">Zinc</keyword>
<dbReference type="PROSITE" id="PS01359">
    <property type="entry name" value="ZF_PHD_1"/>
    <property type="match status" value="1"/>
</dbReference>
<dbReference type="FunFam" id="3.30.40.10:FF:000303">
    <property type="entry name" value="Zinc finger CCCH domain-containing protein 19"/>
    <property type="match status" value="1"/>
</dbReference>
<protein>
    <submittedName>
        <fullName evidence="12">Uncharacterized protein</fullName>
    </submittedName>
</protein>
<dbReference type="InterPro" id="IPR019835">
    <property type="entry name" value="SWIB_domain"/>
</dbReference>
<dbReference type="PANTHER" id="PTHR46695">
    <property type="entry name" value="ZINC FINGER CCCH DOMAIN-CONTAINING PROTEIN 44-RELATED"/>
    <property type="match status" value="1"/>
</dbReference>
<dbReference type="InterPro" id="IPR013083">
    <property type="entry name" value="Znf_RING/FYVE/PHD"/>
</dbReference>
<feature type="region of interest" description="Disordered" evidence="6">
    <location>
        <begin position="1120"/>
        <end position="1192"/>
    </location>
</feature>
<dbReference type="CDD" id="cd15568">
    <property type="entry name" value="PHD5_NSD"/>
    <property type="match status" value="1"/>
</dbReference>
<dbReference type="InterPro" id="IPR003169">
    <property type="entry name" value="GYF"/>
</dbReference>
<dbReference type="PROSITE" id="PS50016">
    <property type="entry name" value="ZF_PHD_2"/>
    <property type="match status" value="1"/>
</dbReference>
<feature type="compositionally biased region" description="Acidic residues" evidence="6">
    <location>
        <begin position="539"/>
        <end position="553"/>
    </location>
</feature>
<feature type="compositionally biased region" description="Polar residues" evidence="6">
    <location>
        <begin position="1628"/>
        <end position="1670"/>
    </location>
</feature>
<dbReference type="SUPFAM" id="SSF55277">
    <property type="entry name" value="GYF domain"/>
    <property type="match status" value="1"/>
</dbReference>
<feature type="region of interest" description="Disordered" evidence="6">
    <location>
        <begin position="1370"/>
        <end position="1395"/>
    </location>
</feature>
<keyword evidence="13" id="KW-1185">Reference proteome</keyword>
<evidence type="ECO:0000259" key="11">
    <source>
        <dbReference type="PROSITE" id="PS51925"/>
    </source>
</evidence>
<feature type="domain" description="PHD-type" evidence="7">
    <location>
        <begin position="582"/>
        <end position="648"/>
    </location>
</feature>
<feature type="region of interest" description="Disordered" evidence="6">
    <location>
        <begin position="1521"/>
        <end position="1568"/>
    </location>
</feature>
<evidence type="ECO:0000313" key="13">
    <source>
        <dbReference type="Proteomes" id="UP001346149"/>
    </source>
</evidence>
<feature type="compositionally biased region" description="Low complexity" evidence="6">
    <location>
        <begin position="1372"/>
        <end position="1382"/>
    </location>
</feature>
<dbReference type="PANTHER" id="PTHR46695:SF5">
    <property type="entry name" value="RNA POLYMERASE-ASSOCIATED PROTEIN RTF1 HOMOLOG"/>
    <property type="match status" value="1"/>
</dbReference>
<dbReference type="InterPro" id="IPR036885">
    <property type="entry name" value="SWIB_MDM2_dom_sf"/>
</dbReference>
<feature type="zinc finger region" description="C3H1-type" evidence="5">
    <location>
        <begin position="1700"/>
        <end position="1721"/>
    </location>
</feature>
<dbReference type="SUPFAM" id="SSF159042">
    <property type="entry name" value="Plus3-like"/>
    <property type="match status" value="1"/>
</dbReference>
<dbReference type="InterPro" id="IPR004343">
    <property type="entry name" value="Plus-3_dom"/>
</dbReference>
<dbReference type="FunFam" id="3.90.70.200:FF:000002">
    <property type="entry name" value="Zinc finger CCCH domain-containing protein 19"/>
    <property type="match status" value="1"/>
</dbReference>
<evidence type="ECO:0000259" key="8">
    <source>
        <dbReference type="PROSITE" id="PS50103"/>
    </source>
</evidence>
<dbReference type="InterPro" id="IPR011011">
    <property type="entry name" value="Znf_FYVE_PHD"/>
</dbReference>
<organism evidence="12 13">
    <name type="scientific">Trapa natans</name>
    <name type="common">Water chestnut</name>
    <dbReference type="NCBI Taxonomy" id="22666"/>
    <lineage>
        <taxon>Eukaryota</taxon>
        <taxon>Viridiplantae</taxon>
        <taxon>Streptophyta</taxon>
        <taxon>Embryophyta</taxon>
        <taxon>Tracheophyta</taxon>
        <taxon>Spermatophyta</taxon>
        <taxon>Magnoliopsida</taxon>
        <taxon>eudicotyledons</taxon>
        <taxon>Gunneridae</taxon>
        <taxon>Pentapetalae</taxon>
        <taxon>rosids</taxon>
        <taxon>malvids</taxon>
        <taxon>Myrtales</taxon>
        <taxon>Lythraceae</taxon>
        <taxon>Trapa</taxon>
    </lineage>
</organism>
<dbReference type="InterPro" id="IPR058668">
    <property type="entry name" value="NERD_dom"/>
</dbReference>
<dbReference type="SMART" id="SM00444">
    <property type="entry name" value="GYF"/>
    <property type="match status" value="1"/>
</dbReference>
<dbReference type="Gene3D" id="3.90.70.200">
    <property type="entry name" value="Plus-3 domain"/>
    <property type="match status" value="1"/>
</dbReference>
<feature type="compositionally biased region" description="Basic residues" evidence="6">
    <location>
        <begin position="757"/>
        <end position="766"/>
    </location>
</feature>
<dbReference type="SUPFAM" id="SSF47592">
    <property type="entry name" value="SWIB/MDM2 domain"/>
    <property type="match status" value="1"/>
</dbReference>
<dbReference type="SMART" id="SM00249">
    <property type="entry name" value="PHD"/>
    <property type="match status" value="1"/>
</dbReference>
<evidence type="ECO:0000256" key="4">
    <source>
        <dbReference type="ARBA" id="ARBA00023125"/>
    </source>
</evidence>
<feature type="compositionally biased region" description="Polar residues" evidence="6">
    <location>
        <begin position="1384"/>
        <end position="1395"/>
    </location>
</feature>
<dbReference type="PROSITE" id="PS51360">
    <property type="entry name" value="PLUS3"/>
    <property type="match status" value="1"/>
</dbReference>
<feature type="compositionally biased region" description="Polar residues" evidence="6">
    <location>
        <begin position="1522"/>
        <end position="1547"/>
    </location>
</feature>
<dbReference type="Pfam" id="PF02213">
    <property type="entry name" value="GYF"/>
    <property type="match status" value="1"/>
</dbReference>
<dbReference type="InterPro" id="IPR035445">
    <property type="entry name" value="GYF-like_dom_sf"/>
</dbReference>
<accession>A0AAN7LZJ1</accession>
<evidence type="ECO:0000256" key="5">
    <source>
        <dbReference type="PROSITE-ProRule" id="PRU00723"/>
    </source>
</evidence>
<feature type="region of interest" description="Disordered" evidence="6">
    <location>
        <begin position="539"/>
        <end position="575"/>
    </location>
</feature>
<dbReference type="Pfam" id="PF02201">
    <property type="entry name" value="SWIB"/>
    <property type="match status" value="1"/>
</dbReference>
<dbReference type="PROSITE" id="PS50829">
    <property type="entry name" value="GYF"/>
    <property type="match status" value="1"/>
</dbReference>
<dbReference type="PROSITE" id="PS50103">
    <property type="entry name" value="ZF_C3H1"/>
    <property type="match status" value="1"/>
</dbReference>
<keyword evidence="4" id="KW-0238">DNA-binding</keyword>
<dbReference type="InterPro" id="IPR001965">
    <property type="entry name" value="Znf_PHD"/>
</dbReference>
<dbReference type="SMART" id="SM00151">
    <property type="entry name" value="SWIB"/>
    <property type="match status" value="1"/>
</dbReference>
<dbReference type="CDD" id="cd00072">
    <property type="entry name" value="GYF"/>
    <property type="match status" value="1"/>
</dbReference>
<feature type="region of interest" description="Disordered" evidence="6">
    <location>
        <begin position="1612"/>
        <end position="1695"/>
    </location>
</feature>
<dbReference type="InterPro" id="IPR000571">
    <property type="entry name" value="Znf_CCCH"/>
</dbReference>
<dbReference type="InterPro" id="IPR019786">
    <property type="entry name" value="Zinc_finger_PHD-type_CS"/>
</dbReference>
<feature type="region of interest" description="Disordered" evidence="6">
    <location>
        <begin position="739"/>
        <end position="766"/>
    </location>
</feature>
<keyword evidence="1 5" id="KW-0479">Metal-binding</keyword>
<sequence>MEAEEPDSSTPSAESPLSEPEGSTEVVLPRQELGPDGAQCDTETAVRPEEPPPNVLQEPLTCTVEVGAEDGGGSAGIEGRPMYERREAVARMDESAVGVGDNGEDGSVSSGEGQGGDVVLEKSRLIVAAASASSPKAQAPTLVGQRHDADLIDSEREAATSATVSESAGAGLEDVVCGEVAEADKQDMEEDIGVTHTISDAVDYSLGVVEDTVAVSVEEFQAVIEDTRKETGDMSSKTMKEDIGVDVADEFKVHIEAVEEIHTSEMEEMAITSIAGAVQDSQVVIDDASKETDDIANKVVEEDISMNQIAIFRVQDRETDHVSDKVEQEDISTDHMDMVETCSQPAAEETELVEIEQKGPLHVEVETGRMEIADRNTGKDNTDAVEDVSRVEVDAEGDHMEKTAKEMNVVQLVGEESRAFAVKEAAVSVDENIEAVGASLESTSTGTVEVDVKNTEHDMLVGPEEFSVDNRNVDDDVLEVEMKNTSDNMVNDDNVAHADDEAQKAEMDNNKDDEDALDGAEAETCEDMEVHHEDVYATEETDATEEVEMDEEMNSSGAGTKRKRGRAPKGGTHRASSRKMEEDVCFVCFDGGDLVLCDRRGCPKAYHPSCVNRDEAFFRTKGQWNCGWHICSNCGKNAYYMCYTCTYSLCKTCIRDGSVSSIRRNKGFCRTCMKTIVLIEDDLKEDDAMGQVDFDDKSSWEYLFKDYYLDLKATLSLTKEELRRAANLLKGSDELIGKQQSLEDRDDSENSDGVATPKRRQSKRRGRFYTVGRGLPASIDLVGSQKNTFDENSGWASKELMEFVMHMRNGDRSIPSQFDVQALLLEYIQRNKLRDPKRKSQIICDQRLQSLFGKPRVGHFEMLKLLESHYFMKDVDDLQVTDVDTDANQSEIDLNFELQKTGRDKRRKTRKKGDQRGIQSNLDDYAAIDTHNINLMYLRRNLLDGLIEDTETFHDKVVGSFVRIRISGSNQKQDLYRLVPVIGTSKAAEQYKVGKKMTNFILEILNLNKTEIITIDIISNQEFTEDECKRLRQSIKCGLINRLTVGNVQEKAMALQEARVKDWLEAEKVRLSHLRDRASDMGRRKEYPCIFSLTQSLTQFTLRECVEKLQLLKTPEERQRRLDDIPEIHVDPKMDPSYESEEDEAEADDRQRESYIGGVRRTSSFRVREPISPQKGGSAAYDSWSSGTRTAPMIPNRELTRNLNSKGIVSARDDYGTDMVNENSWSRAKERETPYKLIGRDNMNTHVSPFPDVGAGRIISNAAVPEIQSVVAPQSAPKINDSEKMWHYQDPAGKVQGPFSMTQLRKWNNTGYFPADLKIWKTAERREESILLTDALNGKFQRDPPPQSNLEQNRGPLVGKAVLSSVEVPKFSGSERGSSGSGANLPSPTPGQTMVTQMKSLGMGAAGNMQQSPLLASDASLSLGQGAQKPDSSVSSTPQLYSQVTLPGNFFSNQAVNLQNVVQAVARNQNQSNAVQVEPIAPLSACKPDPVSIPTQTQVHAPWAAGGGGMPSMASFNAYASPGSSNPWQGSTNQTNVQSPTLPNTNWPLGKNNKNSSNANANPNPNAGNYNVAAHNSGWTQMHAQGSAGWTAPAPAPGNPSMNWVAPTQGASARTPAWQPPAQRQAQGSVNTTHMGWPPSGNSNPGFNAPGQAQTAPMGSNSSPWASQGNNGEGLQRNVHWNRQPSFGSGGGGSSRMGGLCRFFRENGYCKKGASCNYRHT</sequence>
<feature type="region of interest" description="Disordered" evidence="6">
    <location>
        <begin position="1"/>
        <end position="116"/>
    </location>
</feature>
<feature type="domain" description="Plus3" evidence="10">
    <location>
        <begin position="927"/>
        <end position="1060"/>
    </location>
</feature>
<dbReference type="InterPro" id="IPR019787">
    <property type="entry name" value="Znf_PHD-finger"/>
</dbReference>
<evidence type="ECO:0000256" key="6">
    <source>
        <dbReference type="SAM" id="MobiDB-lite"/>
    </source>
</evidence>
<feature type="compositionally biased region" description="Basic and acidic residues" evidence="6">
    <location>
        <begin position="1120"/>
        <end position="1136"/>
    </location>
</feature>
<feature type="compositionally biased region" description="Basic residues" evidence="6">
    <location>
        <begin position="560"/>
        <end position="575"/>
    </location>
</feature>
<dbReference type="GO" id="GO:0003677">
    <property type="term" value="F:DNA binding"/>
    <property type="evidence" value="ECO:0007669"/>
    <property type="project" value="UniProtKB-KW"/>
</dbReference>
<evidence type="ECO:0000259" key="7">
    <source>
        <dbReference type="PROSITE" id="PS50016"/>
    </source>
</evidence>
<feature type="domain" description="GYF" evidence="9">
    <location>
        <begin position="1283"/>
        <end position="1337"/>
    </location>
</feature>
<feature type="compositionally biased region" description="Acidic residues" evidence="6">
    <location>
        <begin position="1138"/>
        <end position="1147"/>
    </location>
</feature>
<dbReference type="Gene3D" id="3.30.40.10">
    <property type="entry name" value="Zinc/RING finger domain, C3HC4 (zinc finger)"/>
    <property type="match status" value="1"/>
</dbReference>
<dbReference type="PROSITE" id="PS51925">
    <property type="entry name" value="SWIB_MDM2"/>
    <property type="match status" value="1"/>
</dbReference>
<feature type="domain" description="DM2" evidence="11">
    <location>
        <begin position="789"/>
        <end position="872"/>
    </location>
</feature>